<reference evidence="13 14" key="1">
    <citation type="submission" date="2019-01" db="EMBL/GenBank/DDBJ databases">
        <title>Nuclear Genome Assembly of the Microalgal Biofuel strain Nannochloropsis salina CCMP1776.</title>
        <authorList>
            <person name="Hovde B."/>
        </authorList>
    </citation>
    <scope>NUCLEOTIDE SEQUENCE [LARGE SCALE GENOMIC DNA]</scope>
    <source>
        <strain evidence="13 14">CCMP1776</strain>
    </source>
</reference>
<proteinExistence type="inferred from homology"/>
<evidence type="ECO:0000256" key="4">
    <source>
        <dbReference type="ARBA" id="ARBA00013139"/>
    </source>
</evidence>
<dbReference type="GO" id="GO:0000162">
    <property type="term" value="P:L-tryptophan biosynthetic process"/>
    <property type="evidence" value="ECO:0007669"/>
    <property type="project" value="TreeGrafter"/>
</dbReference>
<comment type="caution">
    <text evidence="13">The sequence shown here is derived from an EMBL/GenBank/DDBJ whole genome shotgun (WGS) entry which is preliminary data.</text>
</comment>
<keyword evidence="5" id="KW-0808">Transferase</keyword>
<dbReference type="InterPro" id="IPR019999">
    <property type="entry name" value="Anth_synth_I-like"/>
</dbReference>
<dbReference type="OrthoDB" id="64220at2759"/>
<dbReference type="SUPFAM" id="SSF52317">
    <property type="entry name" value="Class I glutamine amidotransferase-like"/>
    <property type="match status" value="1"/>
</dbReference>
<evidence type="ECO:0000256" key="9">
    <source>
        <dbReference type="ARBA" id="ARBA00031904"/>
    </source>
</evidence>
<dbReference type="InterPro" id="IPR005801">
    <property type="entry name" value="ADC_synthase"/>
</dbReference>
<dbReference type="UniPathway" id="UPA00077">
    <property type="reaction ID" value="UER00149"/>
</dbReference>
<accession>A0A4D9D378</accession>
<feature type="compositionally biased region" description="Basic and acidic residues" evidence="10">
    <location>
        <begin position="556"/>
        <end position="569"/>
    </location>
</feature>
<evidence type="ECO:0000256" key="8">
    <source>
        <dbReference type="ARBA" id="ARBA00031329"/>
    </source>
</evidence>
<comment type="similarity">
    <text evidence="3">In the C-terminal section; belongs to the anthranilate synthase component I family.</text>
</comment>
<dbReference type="GO" id="GO:0046656">
    <property type="term" value="P:folic acid biosynthetic process"/>
    <property type="evidence" value="ECO:0007669"/>
    <property type="project" value="UniProtKB-KW"/>
</dbReference>
<dbReference type="Gene3D" id="3.60.120.10">
    <property type="entry name" value="Anthranilate synthase"/>
    <property type="match status" value="1"/>
</dbReference>
<dbReference type="GO" id="GO:0046820">
    <property type="term" value="F:4-amino-4-deoxychorismate synthase activity"/>
    <property type="evidence" value="ECO:0007669"/>
    <property type="project" value="UniProtKB-EC"/>
</dbReference>
<feature type="region of interest" description="Disordered" evidence="10">
    <location>
        <begin position="220"/>
        <end position="253"/>
    </location>
</feature>
<dbReference type="InterPro" id="IPR017926">
    <property type="entry name" value="GATASE"/>
</dbReference>
<dbReference type="CDD" id="cd01743">
    <property type="entry name" value="GATase1_Anthranilate_Synthase"/>
    <property type="match status" value="1"/>
</dbReference>
<dbReference type="InterPro" id="IPR015890">
    <property type="entry name" value="Chorismate_C"/>
</dbReference>
<organism evidence="13 14">
    <name type="scientific">Nannochloropsis salina CCMP1776</name>
    <dbReference type="NCBI Taxonomy" id="1027361"/>
    <lineage>
        <taxon>Eukaryota</taxon>
        <taxon>Sar</taxon>
        <taxon>Stramenopiles</taxon>
        <taxon>Ochrophyta</taxon>
        <taxon>Eustigmatophyceae</taxon>
        <taxon>Eustigmatales</taxon>
        <taxon>Monodopsidaceae</taxon>
        <taxon>Microchloropsis</taxon>
        <taxon>Microchloropsis salina</taxon>
    </lineage>
</organism>
<dbReference type="InterPro" id="IPR029062">
    <property type="entry name" value="Class_I_gatase-like"/>
</dbReference>
<feature type="compositionally biased region" description="Pro residues" evidence="10">
    <location>
        <begin position="464"/>
        <end position="481"/>
    </location>
</feature>
<evidence type="ECO:0000259" key="12">
    <source>
        <dbReference type="Pfam" id="PF00425"/>
    </source>
</evidence>
<keyword evidence="6" id="KW-0289">Folate biosynthesis</keyword>
<dbReference type="SUPFAM" id="SSF56322">
    <property type="entry name" value="ADC synthase"/>
    <property type="match status" value="1"/>
</dbReference>
<feature type="domain" description="Chorismate-utilising enzyme C-terminal" evidence="12">
    <location>
        <begin position="496"/>
        <end position="554"/>
    </location>
</feature>
<protein>
    <recommendedName>
        <fullName evidence="4">aminodeoxychorismate synthase</fullName>
        <ecNumber evidence="4">2.6.1.85</ecNumber>
    </recommendedName>
    <alternativeName>
        <fullName evidence="8">Para-aminobenzoate synthase</fullName>
    </alternativeName>
    <alternativeName>
        <fullName evidence="9">p-aminobenzoic acid synthase</fullName>
    </alternativeName>
</protein>
<feature type="region of interest" description="Disordered" evidence="10">
    <location>
        <begin position="427"/>
        <end position="481"/>
    </location>
</feature>
<name>A0A4D9D378_9STRA</name>
<keyword evidence="7" id="KW-0315">Glutamine amidotransferase</keyword>
<comment type="catalytic activity">
    <reaction evidence="1">
        <text>chorismate + L-glutamine = 4-amino-4-deoxychorismate + L-glutamate</text>
        <dbReference type="Rhea" id="RHEA:11672"/>
        <dbReference type="ChEBI" id="CHEBI:29748"/>
        <dbReference type="ChEBI" id="CHEBI:29985"/>
        <dbReference type="ChEBI" id="CHEBI:58359"/>
        <dbReference type="ChEBI" id="CHEBI:58406"/>
        <dbReference type="EC" id="2.6.1.85"/>
    </reaction>
</comment>
<dbReference type="PRINTS" id="PR00097">
    <property type="entry name" value="ANTSNTHASEII"/>
</dbReference>
<dbReference type="PRINTS" id="PR00096">
    <property type="entry name" value="GATASE"/>
</dbReference>
<dbReference type="PROSITE" id="PS51273">
    <property type="entry name" value="GATASE_TYPE_1"/>
    <property type="match status" value="1"/>
</dbReference>
<feature type="compositionally biased region" description="Basic and acidic residues" evidence="10">
    <location>
        <begin position="223"/>
        <end position="233"/>
    </location>
</feature>
<dbReference type="PRINTS" id="PR00099">
    <property type="entry name" value="CPSGATASE"/>
</dbReference>
<feature type="region of interest" description="Disordered" evidence="10">
    <location>
        <begin position="339"/>
        <end position="370"/>
    </location>
</feature>
<evidence type="ECO:0000256" key="10">
    <source>
        <dbReference type="SAM" id="MobiDB-lite"/>
    </source>
</evidence>
<comment type="pathway">
    <text evidence="2">Cofactor biosynthesis; tetrahydrofolate biosynthesis; 4-aminobenzoate from chorismate: step 1/2.</text>
</comment>
<evidence type="ECO:0000313" key="13">
    <source>
        <dbReference type="EMBL" id="TFJ85444.1"/>
    </source>
</evidence>
<dbReference type="GO" id="GO:0046654">
    <property type="term" value="P:tetrahydrofolate biosynthetic process"/>
    <property type="evidence" value="ECO:0007669"/>
    <property type="project" value="UniProtKB-UniPathway"/>
</dbReference>
<evidence type="ECO:0000256" key="1">
    <source>
        <dbReference type="ARBA" id="ARBA00001000"/>
    </source>
</evidence>
<feature type="compositionally biased region" description="Gly residues" evidence="10">
    <location>
        <begin position="234"/>
        <end position="247"/>
    </location>
</feature>
<keyword evidence="14" id="KW-1185">Reference proteome</keyword>
<evidence type="ECO:0000256" key="3">
    <source>
        <dbReference type="ARBA" id="ARBA00005970"/>
    </source>
</evidence>
<dbReference type="Proteomes" id="UP000355283">
    <property type="component" value="Unassembled WGS sequence"/>
</dbReference>
<dbReference type="PANTHER" id="PTHR11236:SF18">
    <property type="entry name" value="AMINODEOXYCHORISMATE SYNTHASE"/>
    <property type="match status" value="1"/>
</dbReference>
<dbReference type="Gene3D" id="3.40.50.880">
    <property type="match status" value="1"/>
</dbReference>
<feature type="domain" description="Glutamine amidotransferase" evidence="11">
    <location>
        <begin position="75"/>
        <end position="221"/>
    </location>
</feature>
<evidence type="ECO:0000256" key="5">
    <source>
        <dbReference type="ARBA" id="ARBA00022679"/>
    </source>
</evidence>
<dbReference type="EMBL" id="SDOX01000011">
    <property type="protein sequence ID" value="TFJ85444.1"/>
    <property type="molecule type" value="Genomic_DNA"/>
</dbReference>
<evidence type="ECO:0000256" key="2">
    <source>
        <dbReference type="ARBA" id="ARBA00005009"/>
    </source>
</evidence>
<dbReference type="AlphaFoldDB" id="A0A4D9D378"/>
<dbReference type="InterPro" id="IPR006221">
    <property type="entry name" value="TrpG/PapA_dom"/>
</dbReference>
<dbReference type="EC" id="2.6.1.85" evidence="4"/>
<evidence type="ECO:0000259" key="11">
    <source>
        <dbReference type="Pfam" id="PF00117"/>
    </source>
</evidence>
<evidence type="ECO:0000313" key="14">
    <source>
        <dbReference type="Proteomes" id="UP000355283"/>
    </source>
</evidence>
<feature type="region of interest" description="Disordered" evidence="10">
    <location>
        <begin position="556"/>
        <end position="576"/>
    </location>
</feature>
<feature type="region of interest" description="Disordered" evidence="10">
    <location>
        <begin position="812"/>
        <end position="844"/>
    </location>
</feature>
<feature type="region of interest" description="Disordered" evidence="10">
    <location>
        <begin position="51"/>
        <end position="70"/>
    </location>
</feature>
<dbReference type="PANTHER" id="PTHR11236">
    <property type="entry name" value="AMINOBENZOATE/ANTHRANILATE SYNTHASE"/>
    <property type="match status" value="1"/>
</dbReference>
<dbReference type="GO" id="GO:0008153">
    <property type="term" value="P:4-aminobenzoate biosynthetic process"/>
    <property type="evidence" value="ECO:0007669"/>
    <property type="project" value="TreeGrafter"/>
</dbReference>
<feature type="domain" description="Chorismate-utilising enzyme C-terminal" evidence="12">
    <location>
        <begin position="609"/>
        <end position="805"/>
    </location>
</feature>
<dbReference type="Pfam" id="PF00117">
    <property type="entry name" value="GATase"/>
    <property type="match status" value="1"/>
</dbReference>
<dbReference type="GO" id="GO:0005737">
    <property type="term" value="C:cytoplasm"/>
    <property type="evidence" value="ECO:0007669"/>
    <property type="project" value="TreeGrafter"/>
</dbReference>
<gene>
    <name evidence="13" type="ORF">NSK_002954</name>
</gene>
<sequence>MRSRLERAEIRCRGGYGCLLATAVVAVELVSKASAFGSEKLSLFAQPLTRPRPPKHRVFSSLSSSSPDPPPLRTLLIDNYDSYTHNLAHYLAEVNHGVPPTIIYNDAFQGNWTRLLAAYRLPNSTLFPFDNIVISPGPGSPEKASDFGLSRLALDLDSVPILGVCLGHQGLGYLHGGRVIRAPCGPMHGRLSQITHTGGGIFQNLPQDFPAVRYHSLVVEPPPGREKGGREGGRGAGVGAEGDGLVGGRDLDGEVDGRDGRVRREVRGITLFEHLQACTRRMREEGIVFTVVEGRGEGGAEGWAEGGFPEFWGGYVGYFGYELKDDCVRLQRKGAAGSLEGRDMVQLQEPEAGTEGGGEGGGEDEPGATPDAAFVFADRIVAFDHVEGSVMVVAVVEMKGGSEEGEEEAAARAWLQVTEAKIRALGKSVEEQRRSQRPVGAERSAKEAFPAPARDLGSSAHSPSFPPSPLPSLLPSPPSPRPLPSLSFAPLVTPLEYKDRVDRCMELIAAGETYEVCLTGQLAAPLPPSLDPFLLYTQLRRENPAPFSGFWRHDPKRQLRPRGVDEGEGKGGLSPVVLPSTLPVGDSGLSSAVAGGGRSRLATLAPAVALCCSSPERFLRVARANRVVESKPIKGTVRRGQTSAEDARLAAGLAACEKNRAENLMIVDLVRNDISRVTRPGSVQVPRLMAVESYATVHQLVSTITGVLDEGKDAIDAVIAAFPGGSMTGAPKKRTMEIIDRLEGGQARGPYSGALGYIAMDGLAADLNIVIRTAVCSPGIVTVGAGGAIVALSDREKEYEEMMLKARAVAGAVGGRRSGEENEEEEGREGAGVELEMEDRLLVQ</sequence>
<evidence type="ECO:0000256" key="6">
    <source>
        <dbReference type="ARBA" id="ARBA00022909"/>
    </source>
</evidence>
<evidence type="ECO:0000256" key="7">
    <source>
        <dbReference type="ARBA" id="ARBA00022962"/>
    </source>
</evidence>
<dbReference type="Pfam" id="PF00425">
    <property type="entry name" value="Chorismate_bind"/>
    <property type="match status" value="2"/>
</dbReference>